<dbReference type="GO" id="GO:0005730">
    <property type="term" value="C:nucleolus"/>
    <property type="evidence" value="ECO:0007669"/>
    <property type="project" value="Ensembl"/>
</dbReference>
<dbReference type="InterPro" id="IPR050637">
    <property type="entry name" value="NLRP_innate_immun_reg"/>
</dbReference>
<dbReference type="GO" id="GO:0031647">
    <property type="term" value="P:regulation of protein stability"/>
    <property type="evidence" value="ECO:0007669"/>
    <property type="project" value="Ensembl"/>
</dbReference>
<dbReference type="GO" id="GO:0140094">
    <property type="term" value="F:structural constituent of cytoplasmic lattice"/>
    <property type="evidence" value="ECO:0007669"/>
    <property type="project" value="Ensembl"/>
</dbReference>
<dbReference type="InterPro" id="IPR041267">
    <property type="entry name" value="NLRP_HD2"/>
</dbReference>
<dbReference type="PANTHER" id="PTHR45690:SF7">
    <property type="entry name" value="NACHT, LRR AND PYD DOMAINS-CONTAINING PROTEIN 5"/>
    <property type="match status" value="1"/>
</dbReference>
<keyword evidence="3" id="KW-0677">Repeat</keyword>
<feature type="compositionally biased region" description="Polar residues" evidence="6">
    <location>
        <begin position="26"/>
        <end position="35"/>
    </location>
</feature>
<dbReference type="SUPFAM" id="SSF52540">
    <property type="entry name" value="P-loop containing nucleoside triphosphate hydrolases"/>
    <property type="match status" value="1"/>
</dbReference>
<dbReference type="InterPro" id="IPR007111">
    <property type="entry name" value="NACHT_NTPase"/>
</dbReference>
<dbReference type="GO" id="GO:0007566">
    <property type="term" value="P:embryo implantation"/>
    <property type="evidence" value="ECO:0007669"/>
    <property type="project" value="Ensembl"/>
</dbReference>
<evidence type="ECO:0000256" key="2">
    <source>
        <dbReference type="ARBA" id="ARBA00022614"/>
    </source>
</evidence>
<dbReference type="Pfam" id="PF17779">
    <property type="entry name" value="WHD_NOD2"/>
    <property type="match status" value="1"/>
</dbReference>
<reference evidence="8" key="2">
    <citation type="submission" date="2025-09" db="UniProtKB">
        <authorList>
            <consortium name="Ensembl"/>
        </authorList>
    </citation>
    <scope>IDENTIFICATION</scope>
</reference>
<dbReference type="GO" id="GO:0045179">
    <property type="term" value="C:apical cortex"/>
    <property type="evidence" value="ECO:0007669"/>
    <property type="project" value="Ensembl"/>
</dbReference>
<dbReference type="GO" id="GO:0065003">
    <property type="term" value="P:protein-containing complex assembly"/>
    <property type="evidence" value="ECO:0007669"/>
    <property type="project" value="Ensembl"/>
</dbReference>
<evidence type="ECO:0000256" key="3">
    <source>
        <dbReference type="ARBA" id="ARBA00022737"/>
    </source>
</evidence>
<comment type="similarity">
    <text evidence="1">Belongs to the NLRP family.</text>
</comment>
<dbReference type="GO" id="GO:0005829">
    <property type="term" value="C:cytosol"/>
    <property type="evidence" value="ECO:0007669"/>
    <property type="project" value="Ensembl"/>
</dbReference>
<dbReference type="Gene3D" id="3.80.10.10">
    <property type="entry name" value="Ribonuclease Inhibitor"/>
    <property type="match status" value="1"/>
</dbReference>
<dbReference type="InterPro" id="IPR032675">
    <property type="entry name" value="LRR_dom_sf"/>
</dbReference>
<dbReference type="GO" id="GO:0005524">
    <property type="term" value="F:ATP binding"/>
    <property type="evidence" value="ECO:0007669"/>
    <property type="project" value="UniProtKB-KW"/>
</dbReference>
<dbReference type="GO" id="GO:0051293">
    <property type="term" value="P:establishment of spindle localization"/>
    <property type="evidence" value="ECO:0007669"/>
    <property type="project" value="Ensembl"/>
</dbReference>
<dbReference type="GO" id="GO:0140089">
    <property type="term" value="P:protein storage"/>
    <property type="evidence" value="ECO:0007669"/>
    <property type="project" value="Ensembl"/>
</dbReference>
<organism evidence="8 9">
    <name type="scientific">Mus spicilegus</name>
    <name type="common">Mound-building mouse</name>
    <dbReference type="NCBI Taxonomy" id="10103"/>
    <lineage>
        <taxon>Eukaryota</taxon>
        <taxon>Metazoa</taxon>
        <taxon>Chordata</taxon>
        <taxon>Craniata</taxon>
        <taxon>Vertebrata</taxon>
        <taxon>Euteleostomi</taxon>
        <taxon>Mammalia</taxon>
        <taxon>Eutheria</taxon>
        <taxon>Euarchontoglires</taxon>
        <taxon>Glires</taxon>
        <taxon>Rodentia</taxon>
        <taxon>Myomorpha</taxon>
        <taxon>Muroidea</taxon>
        <taxon>Muridae</taxon>
        <taxon>Murinae</taxon>
        <taxon>Mus</taxon>
        <taxon>Mus</taxon>
    </lineage>
</organism>
<dbReference type="PANTHER" id="PTHR45690">
    <property type="entry name" value="NACHT, LRR AND PYD DOMAINS-CONTAINING PROTEIN 12"/>
    <property type="match status" value="1"/>
</dbReference>
<feature type="compositionally biased region" description="Basic and acidic residues" evidence="6">
    <location>
        <begin position="1"/>
        <end position="25"/>
    </location>
</feature>
<dbReference type="InterPro" id="IPR041075">
    <property type="entry name" value="NOD1/2_WH"/>
</dbReference>
<accession>A0A8C6N600</accession>
<keyword evidence="2" id="KW-0433">Leucine-rich repeat</keyword>
<evidence type="ECO:0000256" key="1">
    <source>
        <dbReference type="ARBA" id="ARBA00008665"/>
    </source>
</evidence>
<dbReference type="GO" id="GO:0032880">
    <property type="term" value="P:regulation of protein localization"/>
    <property type="evidence" value="ECO:0007669"/>
    <property type="project" value="Ensembl"/>
</dbReference>
<evidence type="ECO:0000256" key="6">
    <source>
        <dbReference type="SAM" id="MobiDB-lite"/>
    </source>
</evidence>
<evidence type="ECO:0000256" key="5">
    <source>
        <dbReference type="ARBA" id="ARBA00022840"/>
    </source>
</evidence>
<feature type="domain" description="NACHT" evidence="7">
    <location>
        <begin position="141"/>
        <end position="271"/>
    </location>
</feature>
<proteinExistence type="inferred from homology"/>
<name>A0A8C6N600_MUSSI</name>
<dbReference type="Pfam" id="PF17776">
    <property type="entry name" value="NLRC4_HD2"/>
    <property type="match status" value="1"/>
</dbReference>
<dbReference type="GO" id="GO:0043487">
    <property type="term" value="P:regulation of RNA stability"/>
    <property type="evidence" value="ECO:0007669"/>
    <property type="project" value="Ensembl"/>
</dbReference>
<dbReference type="Pfam" id="PF13516">
    <property type="entry name" value="LRR_6"/>
    <property type="match status" value="4"/>
</dbReference>
<dbReference type="GO" id="GO:0008104">
    <property type="term" value="P:intracellular protein localization"/>
    <property type="evidence" value="ECO:0007669"/>
    <property type="project" value="Ensembl"/>
</dbReference>
<dbReference type="GO" id="GO:0060471">
    <property type="term" value="P:cortical granule exocytosis"/>
    <property type="evidence" value="ECO:0007669"/>
    <property type="project" value="Ensembl"/>
</dbReference>
<protein>
    <submittedName>
        <fullName evidence="8">NLR family, pyrin domain containing 5</fullName>
    </submittedName>
</protein>
<dbReference type="GO" id="GO:0050727">
    <property type="term" value="P:regulation of inflammatory response"/>
    <property type="evidence" value="ECO:0007669"/>
    <property type="project" value="TreeGrafter"/>
</dbReference>
<dbReference type="GO" id="GO:0106333">
    <property type="term" value="C:subcortical maternal complex"/>
    <property type="evidence" value="ECO:0007669"/>
    <property type="project" value="Ensembl"/>
</dbReference>
<dbReference type="SMART" id="SM00368">
    <property type="entry name" value="LRR_RI"/>
    <property type="match status" value="11"/>
</dbReference>
<dbReference type="InterPro" id="IPR001611">
    <property type="entry name" value="Leu-rich_rpt"/>
</dbReference>
<evidence type="ECO:0000256" key="4">
    <source>
        <dbReference type="ARBA" id="ARBA00022741"/>
    </source>
</evidence>
<dbReference type="GO" id="GO:0007015">
    <property type="term" value="P:actin filament organization"/>
    <property type="evidence" value="ECO:0007669"/>
    <property type="project" value="Ensembl"/>
</dbReference>
<feature type="region of interest" description="Disordered" evidence="6">
    <location>
        <begin position="1"/>
        <end position="99"/>
    </location>
</feature>
<dbReference type="AlphaFoldDB" id="A0A8C6N600"/>
<dbReference type="GeneTree" id="ENSGT00940000162898"/>
<dbReference type="GO" id="GO:0040019">
    <property type="term" value="P:positive regulation of embryonic development"/>
    <property type="evidence" value="ECO:0007669"/>
    <property type="project" value="Ensembl"/>
</dbReference>
<dbReference type="PROSITE" id="PS50837">
    <property type="entry name" value="NACHT"/>
    <property type="match status" value="1"/>
</dbReference>
<dbReference type="InterPro" id="IPR027417">
    <property type="entry name" value="P-loop_NTPase"/>
</dbReference>
<dbReference type="Gene3D" id="3.40.50.300">
    <property type="entry name" value="P-loop containing nucleotide triphosphate hydrolases"/>
    <property type="match status" value="1"/>
</dbReference>
<sequence length="1061" mass="120129">STMAPQEKDSKAILKARGLEEEQKSESTMSPSENVSKAILKDSGSEEVEQTSERKMTSPENDSKSIQKDQGPEQEQTSETLQSKEEDEVTEADKDNGGDLQDYKAHVIAKFDTSVDLHYDSPEMKLLSDAFKPYQKTFQPHTIILHGRPGVGKSALARSIVLGWAQGKLFQKMSYVIFFSVREIKWTEKSSLAQLIAKECPDSWDPVTKIMSQPERLLFVIDGLDDMDSVLQHDDMTLSRDWKDEQPIYILMYSLLRKALLPESFLIITTRNTGLEKLKSMVVSPLYILVEGLSASRRSQLVLENISNESDRIQVFHSLIENHQLFDQCQAPSVCSLVCEALQLQKKLGKRCTLPCQTLTGLYATLVFHQLTLRRPSQSALSQEEQITLVGLCMMAAEGVWTMRSVFYDDDLKTYSLKESEISALFHMSILLQVGHNSEQCYIFFHLSLQDFFAALYYVLEGLEEWNQHFCFIENQRSIMEVKRTDDTRLLGMKRFLFGLMNKDILKTLEVLFEYPVIPPVEQKLQHWVSLIAHQVNGTSPMDTLDAFYCLFESQDEEFVDRALKRFQEVWLLINQKMDLKVSSYCLKHCQNLKAIRVDIRDLLSVDNTLELCPVVTVQETRCKPLLMEWWGNFCSVLGSLRNLKELDLGDSILSQRAMKILCLELRNQSCRIQKLTFKSAEVVSGLKHLWKLLLSNQNLKYLNLGNTPMKDDDMKLACEALKHPKCSLETLRLDSCELTIIGYEMISTLLISTTRLKCLSLAKNRVGVKSMISLGNALSSSMCLLQKLILDNCGLTPASCHLLVSALFSNQNLTHLCLSNNSLGTEGVQQLCQFLRNPECALQRLILNHCSIVDDAYGFLALRLANNTKLTHLSLTMNPVGDGAMKLLFEALKEPTCYLKELKLVDCQLMQNCCEDLACMITTTKHLKSLDLGNNALGDKGVITLCEGLKQSSSSLRRLGLGACKLTSNCCEALSLAISCNPHLNSLNLVKNDFSTSGMLKLCSAFQCPVSNLGIIGLWKQEYYAQVRRQLEEVQFVKPHVVIDGDWYASDEDDRNWWKN</sequence>
<dbReference type="Ensembl" id="ENSMSIT00000048020.1">
    <property type="protein sequence ID" value="ENSMSIP00000038062.1"/>
    <property type="gene ID" value="ENSMSIG00000031703.1"/>
</dbReference>
<evidence type="ECO:0000313" key="8">
    <source>
        <dbReference type="Ensembl" id="ENSMSIP00000038062.1"/>
    </source>
</evidence>
<evidence type="ECO:0000313" key="9">
    <source>
        <dbReference type="Proteomes" id="UP000694415"/>
    </source>
</evidence>
<reference evidence="8" key="1">
    <citation type="submission" date="2025-08" db="UniProtKB">
        <authorList>
            <consortium name="Ensembl"/>
        </authorList>
    </citation>
    <scope>IDENTIFICATION</scope>
</reference>
<keyword evidence="9" id="KW-1185">Reference proteome</keyword>
<keyword evidence="4" id="KW-0547">Nucleotide-binding</keyword>
<keyword evidence="5" id="KW-0067">ATP-binding</keyword>
<dbReference type="Proteomes" id="UP000694415">
    <property type="component" value="Unplaced"/>
</dbReference>
<evidence type="ECO:0000259" key="7">
    <source>
        <dbReference type="PROSITE" id="PS50837"/>
    </source>
</evidence>
<dbReference type="Pfam" id="PF05729">
    <property type="entry name" value="NACHT"/>
    <property type="match status" value="1"/>
</dbReference>
<dbReference type="GO" id="GO:0005739">
    <property type="term" value="C:mitochondrion"/>
    <property type="evidence" value="ECO:0007669"/>
    <property type="project" value="Ensembl"/>
</dbReference>
<dbReference type="GO" id="GO:0009887">
    <property type="term" value="P:animal organ morphogenesis"/>
    <property type="evidence" value="ECO:0007669"/>
    <property type="project" value="Ensembl"/>
</dbReference>
<dbReference type="GO" id="GO:0051302">
    <property type="term" value="P:regulation of cell division"/>
    <property type="evidence" value="ECO:0007669"/>
    <property type="project" value="Ensembl"/>
</dbReference>
<dbReference type="GO" id="GO:0001701">
    <property type="term" value="P:in utero embryonic development"/>
    <property type="evidence" value="ECO:0007669"/>
    <property type="project" value="Ensembl"/>
</dbReference>
<feature type="compositionally biased region" description="Basic and acidic residues" evidence="6">
    <location>
        <begin position="51"/>
        <end position="71"/>
    </location>
</feature>
<dbReference type="SUPFAM" id="SSF52047">
    <property type="entry name" value="RNI-like"/>
    <property type="match status" value="1"/>
</dbReference>
<dbReference type="GO" id="GO:0140095">
    <property type="term" value="C:cytoplasmic lattice"/>
    <property type="evidence" value="ECO:0007669"/>
    <property type="project" value="Ensembl"/>
</dbReference>